<dbReference type="PANTHER" id="PTHR22298">
    <property type="entry name" value="ENDO-1,4-BETA-GLUCANASE"/>
    <property type="match status" value="1"/>
</dbReference>
<dbReference type="CDD" id="cd00063">
    <property type="entry name" value="FN3"/>
    <property type="match status" value="1"/>
</dbReference>
<feature type="active site" evidence="7">
    <location>
        <position position="723"/>
    </location>
</feature>
<evidence type="ECO:0000256" key="6">
    <source>
        <dbReference type="PROSITE-ProRule" id="PRU10059"/>
    </source>
</evidence>
<evidence type="ECO:0000256" key="9">
    <source>
        <dbReference type="SAM" id="MobiDB-lite"/>
    </source>
</evidence>
<dbReference type="AlphaFoldDB" id="A0A841E2X9"/>
<evidence type="ECO:0000313" key="12">
    <source>
        <dbReference type="EMBL" id="MBB5997052.1"/>
    </source>
</evidence>
<keyword evidence="2 6" id="KW-0378">Hydrolase</keyword>
<evidence type="ECO:0000256" key="1">
    <source>
        <dbReference type="ARBA" id="ARBA00007072"/>
    </source>
</evidence>
<feature type="region of interest" description="Disordered" evidence="9">
    <location>
        <begin position="938"/>
        <end position="968"/>
    </location>
</feature>
<dbReference type="SMART" id="SM00637">
    <property type="entry name" value="CBD_II"/>
    <property type="match status" value="1"/>
</dbReference>
<dbReference type="InterPro" id="IPR008979">
    <property type="entry name" value="Galactose-bd-like_sf"/>
</dbReference>
<keyword evidence="8" id="KW-0732">Signal</keyword>
<dbReference type="InterPro" id="IPR003305">
    <property type="entry name" value="CenC_carb-bd"/>
</dbReference>
<dbReference type="EMBL" id="JACHLY010000001">
    <property type="protein sequence ID" value="MBB5997052.1"/>
    <property type="molecule type" value="Genomic_DNA"/>
</dbReference>
<feature type="region of interest" description="Disordered" evidence="9">
    <location>
        <begin position="372"/>
        <end position="392"/>
    </location>
</feature>
<dbReference type="Gene3D" id="2.60.120.260">
    <property type="entry name" value="Galactose-binding domain-like"/>
    <property type="match status" value="1"/>
</dbReference>
<proteinExistence type="inferred from homology"/>
<name>A0A841E2X9_9ACTN</name>
<feature type="region of interest" description="Disordered" evidence="9">
    <location>
        <begin position="222"/>
        <end position="243"/>
    </location>
</feature>
<evidence type="ECO:0000259" key="10">
    <source>
        <dbReference type="PROSITE" id="PS50853"/>
    </source>
</evidence>
<feature type="region of interest" description="Disordered" evidence="9">
    <location>
        <begin position="750"/>
        <end position="774"/>
    </location>
</feature>
<evidence type="ECO:0000259" key="11">
    <source>
        <dbReference type="PROSITE" id="PS51173"/>
    </source>
</evidence>
<dbReference type="InterPro" id="IPR001919">
    <property type="entry name" value="CBD2"/>
</dbReference>
<dbReference type="SUPFAM" id="SSF81296">
    <property type="entry name" value="E set domains"/>
    <property type="match status" value="1"/>
</dbReference>
<dbReference type="CDD" id="cd02850">
    <property type="entry name" value="E_set_Cellulase_N"/>
    <property type="match status" value="1"/>
</dbReference>
<keyword evidence="5 6" id="KW-0624">Polysaccharide degradation</keyword>
<dbReference type="InterPro" id="IPR003961">
    <property type="entry name" value="FN3_dom"/>
</dbReference>
<dbReference type="GO" id="GO:0008810">
    <property type="term" value="F:cellulase activity"/>
    <property type="evidence" value="ECO:0007669"/>
    <property type="project" value="UniProtKB-EC"/>
</dbReference>
<dbReference type="PROSITE" id="PS51173">
    <property type="entry name" value="CBM2"/>
    <property type="match status" value="1"/>
</dbReference>
<dbReference type="SUPFAM" id="SSF49384">
    <property type="entry name" value="Carbohydrate-binding domain"/>
    <property type="match status" value="1"/>
</dbReference>
<comment type="similarity">
    <text evidence="1 6 8">Belongs to the glycosyl hydrolase 9 (cellulase E) family.</text>
</comment>
<dbReference type="InterPro" id="IPR036116">
    <property type="entry name" value="FN3_sf"/>
</dbReference>
<dbReference type="EC" id="3.2.1.4" evidence="8"/>
<dbReference type="SUPFAM" id="SSF48208">
    <property type="entry name" value="Six-hairpin glycosidases"/>
    <property type="match status" value="1"/>
</dbReference>
<dbReference type="GO" id="GO:0030247">
    <property type="term" value="F:polysaccharide binding"/>
    <property type="evidence" value="ECO:0007669"/>
    <property type="project" value="UniProtKB-UniRule"/>
</dbReference>
<dbReference type="SUPFAM" id="SSF49785">
    <property type="entry name" value="Galactose-binding domain-like"/>
    <property type="match status" value="1"/>
</dbReference>
<dbReference type="InterPro" id="IPR033126">
    <property type="entry name" value="Glyco_hydro_9_Asp/Glu_AS"/>
</dbReference>
<dbReference type="InterPro" id="IPR014756">
    <property type="entry name" value="Ig_E-set"/>
</dbReference>
<dbReference type="PROSITE" id="PS51318">
    <property type="entry name" value="TAT"/>
    <property type="match status" value="1"/>
</dbReference>
<comment type="caution">
    <text evidence="12">The sequence shown here is derived from an EMBL/GenBank/DDBJ whole genome shotgun (WGS) entry which is preliminary data.</text>
</comment>
<dbReference type="GO" id="GO:0030245">
    <property type="term" value="P:cellulose catabolic process"/>
    <property type="evidence" value="ECO:0007669"/>
    <property type="project" value="UniProtKB-KW"/>
</dbReference>
<dbReference type="Proteomes" id="UP000578077">
    <property type="component" value="Unassembled WGS sequence"/>
</dbReference>
<dbReference type="RefSeq" id="WP_184633371.1">
    <property type="nucleotide sequence ID" value="NZ_BAABKT010000003.1"/>
</dbReference>
<comment type="catalytic activity">
    <reaction evidence="8">
        <text>Endohydrolysis of (1-&gt;4)-beta-D-glucosidic linkages in cellulose, lichenin and cereal beta-D-glucans.</text>
        <dbReference type="EC" id="3.2.1.4"/>
    </reaction>
</comment>
<reference evidence="12 13" key="1">
    <citation type="submission" date="2020-08" db="EMBL/GenBank/DDBJ databases">
        <title>Sequencing the genomes of 1000 actinobacteria strains.</title>
        <authorList>
            <person name="Klenk H.-P."/>
        </authorList>
    </citation>
    <scope>NUCLEOTIDE SEQUENCE [LARGE SCALE GENOMIC DNA]</scope>
    <source>
        <strain evidence="12 13">DSM 44593</strain>
    </source>
</reference>
<feature type="domain" description="Fibronectin type-III" evidence="10">
    <location>
        <begin position="767"/>
        <end position="858"/>
    </location>
</feature>
<dbReference type="Pfam" id="PF00041">
    <property type="entry name" value="fn3"/>
    <property type="match status" value="1"/>
</dbReference>
<protein>
    <recommendedName>
        <fullName evidence="8">Endoglucanase</fullName>
        <ecNumber evidence="8">3.2.1.4</ecNumber>
    </recommendedName>
</protein>
<dbReference type="Pfam" id="PF02018">
    <property type="entry name" value="CBM_4_9"/>
    <property type="match status" value="1"/>
</dbReference>
<keyword evidence="3 6" id="KW-0119">Carbohydrate metabolism</keyword>
<feature type="active site" evidence="6">
    <location>
        <position position="673"/>
    </location>
</feature>
<dbReference type="Gene3D" id="2.60.40.290">
    <property type="match status" value="1"/>
</dbReference>
<dbReference type="Gene3D" id="1.50.10.10">
    <property type="match status" value="1"/>
</dbReference>
<dbReference type="InterPro" id="IPR006311">
    <property type="entry name" value="TAT_signal"/>
</dbReference>
<dbReference type="InterPro" id="IPR008965">
    <property type="entry name" value="CBM2/CBM3_carb-bd_dom_sf"/>
</dbReference>
<organism evidence="12 13">
    <name type="scientific">Streptomonospora salina</name>
    <dbReference type="NCBI Taxonomy" id="104205"/>
    <lineage>
        <taxon>Bacteria</taxon>
        <taxon>Bacillati</taxon>
        <taxon>Actinomycetota</taxon>
        <taxon>Actinomycetes</taxon>
        <taxon>Streptosporangiales</taxon>
        <taxon>Nocardiopsidaceae</taxon>
        <taxon>Streptomonospora</taxon>
    </lineage>
</organism>
<sequence length="968" mass="101613">MSPSSSRSRFAAGAVTAASALALSMLAGAPTAHAAELVTNGGFDNGTTGWWNTENAPADAADGRLCADVEGGTTDAWEAIVGQDDIALTSGESYEFTFTASASTDTTVRALIQEPEEPYTAFLTENPTLTSEDQTFTHTFTADSTLEDAQLVFQLGGEAEAWTLCLDDVSLQDGAEPPVYEPDTGPAVKVNQVGYLPDGPKNATVVTDAASAQPWTLADAAGEEVAQGQTSPQGTEQSSGEDVHTVDFSDYTGEGTGYTLTVGDSTSHPFDISGSAYKNLRTDALQLYYAQRSGIEIDDSLMPGYGRDAGHVGTEPNQGDLSVPCDPDYPCDYELDVSGGWYDAGDHGKYVVNGGISAAQVMSVWERTTYADSASPDKLGDGSLSIPEQGNDVPDVLDEARWEMEFLMSMQVPEGQERAGMAHHKMHDEEWTGLPLMPADDPQPRYLQPPSTAATLNLAATGAQCARVFESYDADFAAQCLETAEKAWQAAQDNPDVIAPSDNGVGGGAYGDDDVSDEFYWAAAELFVTTGEQNYEDAVTGHDLHTEDVFTAGGLSWGAVAPLGRMNLALVPNDLGDRDRVVDSVVAGADQYLDTLDDHAFGLPYAPPDNVFVWGSNSQVLNNMVVMAAAHDLTGDGAYRDGVLEGMDYILGRNALGQSYVTGYGEQSSQNQHSRWYADQLDADLPNPPDGTVSGGPNSQTSSWDPVAEDNLEGCAPQFCYIDDIESWATNELTVNWNAPLAIVSSFVADQTGDGEPPAEDETAPTAPGQPEVSAVTASQAELTWESSTDEGGSGVDAYDVYQGSGDSAEKVGQASGTSFTLTGLEPETEYTVQVVARDGAGNESDPGPSAAFTTEADDTGGGGDAACEVDYSTSGWNGGFTASVTVTNTGDTEIDDWELAFEFGADQEISHGWNAEWAQDGSSVTASGLSWNSGIAPGSSVDAGFNADAPGSNPAPEEFTVNGETCA</sequence>
<dbReference type="InterPro" id="IPR013783">
    <property type="entry name" value="Ig-like_fold"/>
</dbReference>
<dbReference type="PROSITE" id="PS00698">
    <property type="entry name" value="GH9_3"/>
    <property type="match status" value="1"/>
</dbReference>
<feature type="compositionally biased region" description="Polar residues" evidence="9">
    <location>
        <begin position="695"/>
        <end position="704"/>
    </location>
</feature>
<accession>A0A841E2X9</accession>
<dbReference type="InterPro" id="IPR004197">
    <property type="entry name" value="Cellulase_Ig-like"/>
</dbReference>
<dbReference type="Gene3D" id="2.60.40.10">
    <property type="entry name" value="Immunoglobulins"/>
    <property type="match status" value="2"/>
</dbReference>
<dbReference type="SUPFAM" id="SSF49265">
    <property type="entry name" value="Fibronectin type III"/>
    <property type="match status" value="1"/>
</dbReference>
<dbReference type="InterPro" id="IPR008928">
    <property type="entry name" value="6-hairpin_glycosidase_sf"/>
</dbReference>
<dbReference type="InterPro" id="IPR012341">
    <property type="entry name" value="6hp_glycosidase-like_sf"/>
</dbReference>
<dbReference type="InterPro" id="IPR018221">
    <property type="entry name" value="Glyco_hydro_9_His_AS"/>
</dbReference>
<dbReference type="PROSITE" id="PS50853">
    <property type="entry name" value="FN3"/>
    <property type="match status" value="1"/>
</dbReference>
<evidence type="ECO:0000256" key="2">
    <source>
        <dbReference type="ARBA" id="ARBA00022801"/>
    </source>
</evidence>
<evidence type="ECO:0000256" key="4">
    <source>
        <dbReference type="ARBA" id="ARBA00023295"/>
    </source>
</evidence>
<feature type="signal peptide" evidence="8">
    <location>
        <begin position="1"/>
        <end position="34"/>
    </location>
</feature>
<dbReference type="Pfam" id="PF00759">
    <property type="entry name" value="Glyco_hydro_9"/>
    <property type="match status" value="1"/>
</dbReference>
<keyword evidence="8" id="KW-0136">Cellulose degradation</keyword>
<evidence type="ECO:0000313" key="13">
    <source>
        <dbReference type="Proteomes" id="UP000578077"/>
    </source>
</evidence>
<gene>
    <name evidence="12" type="ORF">HNR25_000803</name>
</gene>
<dbReference type="InterPro" id="IPR001701">
    <property type="entry name" value="Glyco_hydro_9"/>
</dbReference>
<dbReference type="PROSITE" id="PS00592">
    <property type="entry name" value="GH9_2"/>
    <property type="match status" value="1"/>
</dbReference>
<feature type="domain" description="CBM2" evidence="11">
    <location>
        <begin position="861"/>
        <end position="968"/>
    </location>
</feature>
<dbReference type="InterPro" id="IPR012291">
    <property type="entry name" value="CBM2_carb-bd_dom_sf"/>
</dbReference>
<dbReference type="Pfam" id="PF00553">
    <property type="entry name" value="CBM_2"/>
    <property type="match status" value="1"/>
</dbReference>
<dbReference type="Pfam" id="PF02927">
    <property type="entry name" value="CelD_N"/>
    <property type="match status" value="1"/>
</dbReference>
<feature type="active site" evidence="7">
    <location>
        <position position="732"/>
    </location>
</feature>
<evidence type="ECO:0000256" key="8">
    <source>
        <dbReference type="RuleBase" id="RU361166"/>
    </source>
</evidence>
<keyword evidence="4 6" id="KW-0326">Glycosidase</keyword>
<feature type="compositionally biased region" description="Polar residues" evidence="9">
    <location>
        <begin position="227"/>
        <end position="240"/>
    </location>
</feature>
<evidence type="ECO:0000256" key="7">
    <source>
        <dbReference type="PROSITE-ProRule" id="PRU10060"/>
    </source>
</evidence>
<feature type="region of interest" description="Disordered" evidence="9">
    <location>
        <begin position="681"/>
        <end position="709"/>
    </location>
</feature>
<feature type="chain" id="PRO_5033114198" description="Endoglucanase" evidence="8">
    <location>
        <begin position="35"/>
        <end position="968"/>
    </location>
</feature>
<evidence type="ECO:0000256" key="5">
    <source>
        <dbReference type="ARBA" id="ARBA00023326"/>
    </source>
</evidence>
<dbReference type="SMART" id="SM00060">
    <property type="entry name" value="FN3"/>
    <property type="match status" value="1"/>
</dbReference>
<keyword evidence="13" id="KW-1185">Reference proteome</keyword>
<feature type="region of interest" description="Disordered" evidence="9">
    <location>
        <begin position="839"/>
        <end position="864"/>
    </location>
</feature>
<evidence type="ECO:0000256" key="3">
    <source>
        <dbReference type="ARBA" id="ARBA00023277"/>
    </source>
</evidence>